<dbReference type="Proteomes" id="UP000004705">
    <property type="component" value="Chromosome"/>
</dbReference>
<dbReference type="OrthoDB" id="3555712at2"/>
<evidence type="ECO:0000256" key="1">
    <source>
        <dbReference type="SAM" id="MobiDB-lite"/>
    </source>
</evidence>
<organism evidence="2 3">
    <name type="scientific">Saccharomonospora azurea NA-128</name>
    <dbReference type="NCBI Taxonomy" id="882081"/>
    <lineage>
        <taxon>Bacteria</taxon>
        <taxon>Bacillati</taxon>
        <taxon>Actinomycetota</taxon>
        <taxon>Actinomycetes</taxon>
        <taxon>Pseudonocardiales</taxon>
        <taxon>Pseudonocardiaceae</taxon>
        <taxon>Saccharomonospora</taxon>
    </lineage>
</organism>
<name>H8G9K1_9PSEU</name>
<dbReference type="EMBL" id="CM001466">
    <property type="protein sequence ID" value="EHY89533.1"/>
    <property type="molecule type" value="Genomic_DNA"/>
</dbReference>
<accession>H8G9K1</accession>
<gene>
    <name evidence="2" type="ORF">SacazDRAFT_02640</name>
</gene>
<protein>
    <submittedName>
        <fullName evidence="2">Uncharacterized protein</fullName>
    </submittedName>
</protein>
<reference evidence="2 3" key="1">
    <citation type="journal article" date="2012" name="Stand. Genomic Sci.">
        <title>Genome sequence of the soil bacterium Saccharomonospora azurea type strain (NA-128(T)).</title>
        <authorList>
            <person name="Klenk H.P."/>
            <person name="Held B."/>
            <person name="Lucas S."/>
            <person name="Lapidus A."/>
            <person name="Copeland A."/>
            <person name="Hammon N."/>
            <person name="Pitluck S."/>
            <person name="Goodwin L.A."/>
            <person name="Han C."/>
            <person name="Tapia R."/>
            <person name="Brambilla E.M."/>
            <person name="Potter G."/>
            <person name="Land M."/>
            <person name="Ivanova N."/>
            <person name="Rohde M."/>
            <person name="Goker M."/>
            <person name="Detter J.C."/>
            <person name="Kyrpides N.C."/>
            <person name="Woyke T."/>
        </authorList>
    </citation>
    <scope>NUCLEOTIDE SEQUENCE [LARGE SCALE GENOMIC DNA]</scope>
    <source>
        <strain evidence="2 3">NA-128</strain>
    </source>
</reference>
<keyword evidence="3" id="KW-1185">Reference proteome</keyword>
<sequence>MENAEIDYLSFVRGFTAALDGAGSSASPEPPDADVDPHSYAEGVAAGSQPVEHTLIYRELSIRDEGRFTGILDLSGVEADSDLHGVAGPWQEPLGQSRTEAPPPLAPFTVAEPREVVDPPHDDRVHLSGTLELG</sequence>
<feature type="region of interest" description="Disordered" evidence="1">
    <location>
        <begin position="83"/>
        <end position="134"/>
    </location>
</feature>
<dbReference type="AlphaFoldDB" id="H8G9K1"/>
<evidence type="ECO:0000313" key="2">
    <source>
        <dbReference type="EMBL" id="EHY89533.1"/>
    </source>
</evidence>
<proteinExistence type="predicted"/>
<dbReference type="RefSeq" id="WP_005442266.1">
    <property type="nucleotide sequence ID" value="NZ_CM001466.1"/>
</dbReference>
<dbReference type="HOGENOM" id="CLU_128209_0_0_11"/>
<evidence type="ECO:0000313" key="3">
    <source>
        <dbReference type="Proteomes" id="UP000004705"/>
    </source>
</evidence>
<feature type="compositionally biased region" description="Basic and acidic residues" evidence="1">
    <location>
        <begin position="112"/>
        <end position="126"/>
    </location>
</feature>